<dbReference type="KEGG" id="wci:WS105_0053"/>
<dbReference type="InterPro" id="IPR009996">
    <property type="entry name" value="YycH"/>
</dbReference>
<keyword evidence="1" id="KW-0812">Transmembrane</keyword>
<dbReference type="Proteomes" id="UP000029079">
    <property type="component" value="Chromosome"/>
</dbReference>
<dbReference type="Gene3D" id="3.10.450.310">
    <property type="match status" value="1"/>
</dbReference>
<dbReference type="InterPro" id="IPR042274">
    <property type="entry name" value="YycH/YycI_2"/>
</dbReference>
<dbReference type="Pfam" id="PF07435">
    <property type="entry name" value="YycH"/>
    <property type="match status" value="1"/>
</dbReference>
<keyword evidence="1" id="KW-0472">Membrane</keyword>
<dbReference type="KEGG" id="wce:WS08_0053"/>
<reference evidence="3 4" key="1">
    <citation type="journal article" date="2014" name="Genome Announc.">
        <title>Complete Genome Sequences of Fish Pathogenic Weissella ceti Strains WS74 and WS105.</title>
        <authorList>
            <person name="Figueiredo H.C."/>
            <person name="Leal C.A."/>
            <person name="Dorella F.A."/>
            <person name="Carvalho A.F."/>
            <person name="Soares S.C."/>
            <person name="Pereira F.L."/>
            <person name="Azevedo V.A."/>
        </authorList>
    </citation>
    <scope>NUCLEOTIDE SEQUENCE [LARGE SCALE GENOMIC DNA]</scope>
    <source>
        <strain evidence="3 4">WS74</strain>
    </source>
</reference>
<proteinExistence type="predicted"/>
<feature type="transmembrane region" description="Helical" evidence="1">
    <location>
        <begin position="12"/>
        <end position="34"/>
    </location>
</feature>
<gene>
    <name evidence="3" type="ORF">WS74_0052</name>
</gene>
<dbReference type="Gene3D" id="3.30.310.160">
    <property type="entry name" value="YycH protein, domain 2"/>
    <property type="match status" value="1"/>
</dbReference>
<accession>A0A075U4C7</accession>
<feature type="domain" description="Regulatory protein YycH" evidence="2">
    <location>
        <begin position="17"/>
        <end position="434"/>
    </location>
</feature>
<keyword evidence="4" id="KW-1185">Reference proteome</keyword>
<dbReference type="RefSeq" id="WP_009495694.1">
    <property type="nucleotide sequence ID" value="NZ_CP009223.1"/>
</dbReference>
<evidence type="ECO:0000259" key="2">
    <source>
        <dbReference type="Pfam" id="PF07435"/>
    </source>
</evidence>
<sequence length="438" mass="50274">MNRRKWRALLKQYLLIVVLMILVAVSLMLSFGIWSSLGDRPLYIAPSESADSDKRLVSEKDIVSVYDFDNVVVNQKGKQQLVMNSRSITREVLAVMGDWQINTVTAEKLDEKQYLKLMNEKNTVLLGYPDQVVGSLVESRLNLGIGLTDDDRVDRVQLPLSGKGQVRFFNDRTRDVYTASIMTPGTSLDDIKWPKNMTDVNFEWRQNRLRMNYLSETKLKTKSYLLDESKRADVVATAFKSARVTPYLVDTPDDKVEYTDGDTRRLVLNKQSGNVEMTEYDSKTMPRAMSSNMTHAYDTLVALKQVPENMYYFEELEDGMKLSYRLYVEGLPMFMSENFDFGTISVTYESNRQTVDYSVYGIQVPLPDKNEKTITLDNTETVMEKLTDAGVDTKKVQGLTMGYSWLENDEEGYITLQPAWFVQMKDEWLPVTFYTGAV</sequence>
<keyword evidence="1" id="KW-1133">Transmembrane helix</keyword>
<organism evidence="3 4">
    <name type="scientific">Weissella ceti</name>
    <dbReference type="NCBI Taxonomy" id="759620"/>
    <lineage>
        <taxon>Bacteria</taxon>
        <taxon>Bacillati</taxon>
        <taxon>Bacillota</taxon>
        <taxon>Bacilli</taxon>
        <taxon>Lactobacillales</taxon>
        <taxon>Lactobacillaceae</taxon>
        <taxon>Weissella</taxon>
    </lineage>
</organism>
<dbReference type="CDD" id="cd15787">
    <property type="entry name" value="YycH_N"/>
    <property type="match status" value="1"/>
</dbReference>
<name>A0A075U4C7_9LACO</name>
<dbReference type="OrthoDB" id="2382185at2"/>
<evidence type="ECO:0000313" key="4">
    <source>
        <dbReference type="Proteomes" id="UP000029079"/>
    </source>
</evidence>
<dbReference type="STRING" id="759620.WS105_0053"/>
<evidence type="ECO:0000256" key="1">
    <source>
        <dbReference type="SAM" id="Phobius"/>
    </source>
</evidence>
<dbReference type="AlphaFoldDB" id="A0A075U4C7"/>
<dbReference type="PATRIC" id="fig|759620.7.peg.50"/>
<evidence type="ECO:0000313" key="3">
    <source>
        <dbReference type="EMBL" id="AIM62304.1"/>
    </source>
</evidence>
<protein>
    <submittedName>
        <fullName evidence="3">YycH family protein</fullName>
    </submittedName>
</protein>
<dbReference type="KEGG" id="wct:WS74_0052"/>
<dbReference type="EMBL" id="CP009223">
    <property type="protein sequence ID" value="AIM62304.1"/>
    <property type="molecule type" value="Genomic_DNA"/>
</dbReference>
<reference evidence="4" key="2">
    <citation type="submission" date="2014-08" db="EMBL/GenBank/DDBJ databases">
        <title>Complete genome of Weissella ceti strain WS74 isolated from diseased rainbow trout in Brazil.</title>
        <authorList>
            <person name="Figueiredo H.C.P."/>
            <person name="Leal C.A.G."/>
            <person name="Pereira F.L."/>
            <person name="Soares S.C."/>
            <person name="Dorella F.A."/>
            <person name="Carvalho A.F."/>
            <person name="Azevedo V.A.C."/>
        </authorList>
    </citation>
    <scope>NUCLEOTIDE SEQUENCE [LARGE SCALE GENOMIC DNA]</scope>
    <source>
        <strain evidence="4">WS74</strain>
    </source>
</reference>